<evidence type="ECO:0000313" key="3">
    <source>
        <dbReference type="Proteomes" id="UP000199650"/>
    </source>
</evidence>
<evidence type="ECO:0000313" key="2">
    <source>
        <dbReference type="EMBL" id="SEW03535.1"/>
    </source>
</evidence>
<dbReference type="STRING" id="1173584.SAMN05444851_1002"/>
<feature type="chain" id="PRO_5011520493" evidence="1">
    <location>
        <begin position="22"/>
        <end position="185"/>
    </location>
</feature>
<keyword evidence="1" id="KW-0732">Signal</keyword>
<protein>
    <submittedName>
        <fullName evidence="2">Uncharacterized protein</fullName>
    </submittedName>
</protein>
<dbReference type="RefSeq" id="WP_091428828.1">
    <property type="nucleotide sequence ID" value="NZ_FOJB01000001.1"/>
</dbReference>
<name>A0A1I0NPQ8_9RHOB</name>
<organism evidence="2 3">
    <name type="scientific">Aliiroseovarius sediminilitoris</name>
    <dbReference type="NCBI Taxonomy" id="1173584"/>
    <lineage>
        <taxon>Bacteria</taxon>
        <taxon>Pseudomonadati</taxon>
        <taxon>Pseudomonadota</taxon>
        <taxon>Alphaproteobacteria</taxon>
        <taxon>Rhodobacterales</taxon>
        <taxon>Paracoccaceae</taxon>
        <taxon>Aliiroseovarius</taxon>
    </lineage>
</organism>
<dbReference type="AlphaFoldDB" id="A0A1I0NPQ8"/>
<evidence type="ECO:0000256" key="1">
    <source>
        <dbReference type="SAM" id="SignalP"/>
    </source>
</evidence>
<reference evidence="2 3" key="1">
    <citation type="submission" date="2016-10" db="EMBL/GenBank/DDBJ databases">
        <authorList>
            <person name="de Groot N.N."/>
        </authorList>
    </citation>
    <scope>NUCLEOTIDE SEQUENCE [LARGE SCALE GENOMIC DNA]</scope>
    <source>
        <strain evidence="2 3">DSM 29439</strain>
    </source>
</reference>
<dbReference type="Proteomes" id="UP000199650">
    <property type="component" value="Unassembled WGS sequence"/>
</dbReference>
<feature type="signal peptide" evidence="1">
    <location>
        <begin position="1"/>
        <end position="21"/>
    </location>
</feature>
<gene>
    <name evidence="2" type="ORF">SAMN05444851_1002</name>
</gene>
<accession>A0A1I0NPQ8</accession>
<proteinExistence type="predicted"/>
<dbReference type="OrthoDB" id="7265885at2"/>
<dbReference type="EMBL" id="FOJB01000001">
    <property type="protein sequence ID" value="SEW03535.1"/>
    <property type="molecule type" value="Genomic_DNA"/>
</dbReference>
<sequence length="185" mass="19742">MKHLFKAVALATLLAPTLAGADEVTDTLQSALKAYEEGDITYTLEELEYAKQLLQAMKTADLAKFLPDAPEGWTREVSTEMNAGLAMLGGGAGAEATYSNGSEEFSITIMANNPMVGALSGMLSNAGLMGAKLERVGRMKYLNQDGELSGIVDGRILIQAEGADLEVMIPVLETIDHRALEDFGR</sequence>
<keyword evidence="3" id="KW-1185">Reference proteome</keyword>